<feature type="region of interest" description="Disordered" evidence="1">
    <location>
        <begin position="1"/>
        <end position="36"/>
    </location>
</feature>
<dbReference type="EMBL" id="JAEUBD010001504">
    <property type="protein sequence ID" value="KAH3659663.1"/>
    <property type="molecule type" value="Genomic_DNA"/>
</dbReference>
<evidence type="ECO:0000256" key="1">
    <source>
        <dbReference type="SAM" id="MobiDB-lite"/>
    </source>
</evidence>
<evidence type="ECO:0000313" key="3">
    <source>
        <dbReference type="Proteomes" id="UP000788993"/>
    </source>
</evidence>
<protein>
    <submittedName>
        <fullName evidence="2">Uncharacterized protein</fullName>
    </submittedName>
</protein>
<comment type="caution">
    <text evidence="2">The sequence shown here is derived from an EMBL/GenBank/DDBJ whole genome shotgun (WGS) entry which is preliminary data.</text>
</comment>
<name>A0A9P8NSL3_9ASCO</name>
<reference evidence="2" key="2">
    <citation type="submission" date="2021-01" db="EMBL/GenBank/DDBJ databases">
        <authorList>
            <person name="Schikora-Tamarit M.A."/>
        </authorList>
    </citation>
    <scope>NUCLEOTIDE SEQUENCE</scope>
    <source>
        <strain evidence="2">NCAIM Y.01608</strain>
    </source>
</reference>
<organism evidence="2 3">
    <name type="scientific">Ogataea polymorpha</name>
    <dbReference type="NCBI Taxonomy" id="460523"/>
    <lineage>
        <taxon>Eukaryota</taxon>
        <taxon>Fungi</taxon>
        <taxon>Dikarya</taxon>
        <taxon>Ascomycota</taxon>
        <taxon>Saccharomycotina</taxon>
        <taxon>Pichiomycetes</taxon>
        <taxon>Pichiales</taxon>
        <taxon>Pichiaceae</taxon>
        <taxon>Ogataea</taxon>
    </lineage>
</organism>
<feature type="compositionally biased region" description="Polar residues" evidence="1">
    <location>
        <begin position="1"/>
        <end position="13"/>
    </location>
</feature>
<evidence type="ECO:0000313" key="2">
    <source>
        <dbReference type="EMBL" id="KAH3659663.1"/>
    </source>
</evidence>
<proteinExistence type="predicted"/>
<dbReference type="AlphaFoldDB" id="A0A9P8NSL3"/>
<dbReference type="Proteomes" id="UP000788993">
    <property type="component" value="Unassembled WGS sequence"/>
</dbReference>
<sequence>MSSPNESSVTTWPGLNAGRPRNGHPSHLNASPKAHELHPPVLPSIVKSTSVMSVSENLIFSPNWRLASSRLACSRFSIWMASSVAERAILLRMLSCTDRCLRSSSSSFSLRPHVQSLQAFRLFLPVVVHCTGATKFSLKPRSALFSSSFSSMYKSPTSVSDSESSKNTSFVSFSLLWSTPSLSSSSNSDESVSVGGDASFLNSGNLLVGDLFRSRDLRGTATGTGFVDWGFCQLFSSSAITKPAIMASRAQSTGIKPVNWPPGISESYN</sequence>
<gene>
    <name evidence="2" type="ORF">OGATHE_005708</name>
</gene>
<keyword evidence="3" id="KW-1185">Reference proteome</keyword>
<accession>A0A9P8NSL3</accession>
<reference evidence="2" key="1">
    <citation type="journal article" date="2021" name="Open Biol.">
        <title>Shared evolutionary footprints suggest mitochondrial oxidative damage underlies multiple complex I losses in fungi.</title>
        <authorList>
            <person name="Schikora-Tamarit M.A."/>
            <person name="Marcet-Houben M."/>
            <person name="Nosek J."/>
            <person name="Gabaldon T."/>
        </authorList>
    </citation>
    <scope>NUCLEOTIDE SEQUENCE</scope>
    <source>
        <strain evidence="2">NCAIM Y.01608</strain>
    </source>
</reference>